<dbReference type="HAMAP" id="MF_00386">
    <property type="entry name" value="UPF0161_YidD"/>
    <property type="match status" value="1"/>
</dbReference>
<dbReference type="Pfam" id="PF01809">
    <property type="entry name" value="YidD"/>
    <property type="match status" value="1"/>
</dbReference>
<evidence type="ECO:0000313" key="3">
    <source>
        <dbReference type="Proteomes" id="UP000184389"/>
    </source>
</evidence>
<keyword evidence="3" id="KW-1185">Reference proteome</keyword>
<comment type="function">
    <text evidence="1">Could be involved in insertion of integral membrane proteins into the membrane.</text>
</comment>
<comment type="similarity">
    <text evidence="1">Belongs to the UPF0161 family.</text>
</comment>
<reference evidence="2 3" key="1">
    <citation type="submission" date="2016-11" db="EMBL/GenBank/DDBJ databases">
        <authorList>
            <person name="Jaros S."/>
            <person name="Januszkiewicz K."/>
            <person name="Wedrychowicz H."/>
        </authorList>
    </citation>
    <scope>NUCLEOTIDE SEQUENCE [LARGE SCALE GENOMIC DNA]</scope>
    <source>
        <strain evidence="2 3">DSM 13106</strain>
    </source>
</reference>
<name>A0A1M5YTQ9_9FIRM</name>
<dbReference type="RefSeq" id="WP_408641335.1">
    <property type="nucleotide sequence ID" value="NZ_FQXR01000015.1"/>
</dbReference>
<dbReference type="AlphaFoldDB" id="A0A1M5YTQ9"/>
<dbReference type="GO" id="GO:0005886">
    <property type="term" value="C:plasma membrane"/>
    <property type="evidence" value="ECO:0007669"/>
    <property type="project" value="UniProtKB-SubCell"/>
</dbReference>
<dbReference type="EMBL" id="FQXR01000015">
    <property type="protein sequence ID" value="SHI15462.1"/>
    <property type="molecule type" value="Genomic_DNA"/>
</dbReference>
<dbReference type="NCBIfam" id="TIGR00278">
    <property type="entry name" value="membrane protein insertion efficiency factor YidD"/>
    <property type="match status" value="1"/>
</dbReference>
<dbReference type="Proteomes" id="UP000184389">
    <property type="component" value="Unassembled WGS sequence"/>
</dbReference>
<dbReference type="STRING" id="1123281.SAMN02745180_02452"/>
<keyword evidence="1" id="KW-0472">Membrane</keyword>
<gene>
    <name evidence="2" type="ORF">SAMN02745180_02452</name>
</gene>
<evidence type="ECO:0000313" key="2">
    <source>
        <dbReference type="EMBL" id="SHI15462.1"/>
    </source>
</evidence>
<keyword evidence="1" id="KW-1003">Cell membrane</keyword>
<evidence type="ECO:0000256" key="1">
    <source>
        <dbReference type="HAMAP-Rule" id="MF_00386"/>
    </source>
</evidence>
<organism evidence="2 3">
    <name type="scientific">Sporanaerobacter acetigenes DSM 13106</name>
    <dbReference type="NCBI Taxonomy" id="1123281"/>
    <lineage>
        <taxon>Bacteria</taxon>
        <taxon>Bacillati</taxon>
        <taxon>Bacillota</taxon>
        <taxon>Tissierellia</taxon>
        <taxon>Tissierellales</taxon>
        <taxon>Sporanaerobacteraceae</taxon>
        <taxon>Sporanaerobacter</taxon>
    </lineage>
</organism>
<proteinExistence type="inferred from homology"/>
<dbReference type="PANTHER" id="PTHR33383">
    <property type="entry name" value="MEMBRANE PROTEIN INSERTION EFFICIENCY FACTOR-RELATED"/>
    <property type="match status" value="1"/>
</dbReference>
<dbReference type="SMART" id="SM01234">
    <property type="entry name" value="Haemolytic"/>
    <property type="match status" value="1"/>
</dbReference>
<protein>
    <recommendedName>
        <fullName evidence="1">Putative membrane protein insertion efficiency factor</fullName>
    </recommendedName>
</protein>
<sequence>MKKVKKLAIMLIKIYQKTISRYLIPYRSCRFYPTCSDYTIEAIEKYGFFKGGFMGFKRILRCNPFNPGGYDPVK</sequence>
<dbReference type="InterPro" id="IPR002696">
    <property type="entry name" value="Membr_insert_effic_factor_YidD"/>
</dbReference>
<dbReference type="PANTHER" id="PTHR33383:SF1">
    <property type="entry name" value="MEMBRANE PROTEIN INSERTION EFFICIENCY FACTOR-RELATED"/>
    <property type="match status" value="1"/>
</dbReference>
<accession>A0A1M5YTQ9</accession>
<comment type="subcellular location">
    <subcellularLocation>
        <location evidence="1">Cell membrane</location>
        <topology evidence="1">Peripheral membrane protein</topology>
        <orientation evidence="1">Cytoplasmic side</orientation>
    </subcellularLocation>
</comment>